<evidence type="ECO:0000313" key="2">
    <source>
        <dbReference type="Proteomes" id="UP000008330"/>
    </source>
</evidence>
<dbReference type="EMBL" id="CP001195">
    <property type="protein sequence ID" value="ACI59537.1"/>
    <property type="molecule type" value="Genomic_DNA"/>
</dbReference>
<sequence>MWLIDRKPENLAPRAGCVAVPVDWATWLRNRAKAASGDQARARMIADRAAPVGRGCRSQRRVPEIVVKGKPKLLAGFHQTKHDVARNTAIATHRAAGDLSLRDKTPQIIFGCIGVQRNFGMIEHLEQLVLPSRQPFKQLIECLITGAQGEDPVEPSSEGRSSMQRLSIRCHPAFATVSAGAAASVFGDRRARRRERTNGVAACALAWPPAGRVDCQAGVTTAPHLATLNLSLKAIAVDRRIATA</sequence>
<dbReference type="Proteomes" id="UP000008330">
    <property type="component" value="Plasmid pRLG203"/>
</dbReference>
<proteinExistence type="predicted"/>
<gene>
    <name evidence="1" type="ordered locus">Rleg2_6158</name>
</gene>
<dbReference type="KEGG" id="rlt:Rleg2_6158"/>
<protein>
    <submittedName>
        <fullName evidence="1">Uncharacterized protein</fullName>
    </submittedName>
</protein>
<dbReference type="AlphaFoldDB" id="A0ABF7QZU0"/>
<accession>A0ABF7QZU0</accession>
<reference evidence="1 2" key="1">
    <citation type="journal article" date="2010" name="Stand. Genomic Sci.">
        <title>Complete genome sequence of Rhizobium leguminosarum bv trifolii strain WSM2304, an effective microsymbiont of the South American clover Trifolium polymorphum.</title>
        <authorList>
            <person name="Reeve W."/>
            <person name="O'Hara G."/>
            <person name="Chain P."/>
            <person name="Ardley J."/>
            <person name="Brau L."/>
            <person name="Nandesena K."/>
            <person name="Tiwari R."/>
            <person name="Malfatti S."/>
            <person name="Kiss H."/>
            <person name="Lapidus A."/>
            <person name="Copeland A."/>
            <person name="Nolan M."/>
            <person name="Land M."/>
            <person name="Ivanova N."/>
            <person name="Mavromatis K."/>
            <person name="Markowitz V."/>
            <person name="Kyrpides N."/>
            <person name="Melino V."/>
            <person name="Denton M."/>
            <person name="Yates R."/>
            <person name="Howieson J."/>
        </authorList>
    </citation>
    <scope>NUCLEOTIDE SEQUENCE [LARGE SCALE GENOMIC DNA]</scope>
    <source>
        <strain evidence="1 2">WSM2304</strain>
    </source>
</reference>
<geneLocation type="plasmid" evidence="1 2">
    <name>pRLG203</name>
</geneLocation>
<keyword evidence="1" id="KW-0614">Plasmid</keyword>
<evidence type="ECO:0000313" key="1">
    <source>
        <dbReference type="EMBL" id="ACI59537.1"/>
    </source>
</evidence>
<name>A0ABF7QZU0_RHILW</name>
<keyword evidence="2" id="KW-1185">Reference proteome</keyword>
<organism evidence="1 2">
    <name type="scientific">Rhizobium leguminosarum bv. trifolii (strain WSM2304)</name>
    <dbReference type="NCBI Taxonomy" id="395492"/>
    <lineage>
        <taxon>Bacteria</taxon>
        <taxon>Pseudomonadati</taxon>
        <taxon>Pseudomonadota</taxon>
        <taxon>Alphaproteobacteria</taxon>
        <taxon>Hyphomicrobiales</taxon>
        <taxon>Rhizobiaceae</taxon>
        <taxon>Rhizobium/Agrobacterium group</taxon>
        <taxon>Rhizobium</taxon>
    </lineage>
</organism>